<evidence type="ECO:0000256" key="3">
    <source>
        <dbReference type="ARBA" id="ARBA00022490"/>
    </source>
</evidence>
<protein>
    <recommendedName>
        <fullName evidence="5">PCI domain-containing protein</fullName>
    </recommendedName>
</protein>
<dbReference type="GO" id="GO:0005737">
    <property type="term" value="C:cytoplasm"/>
    <property type="evidence" value="ECO:0007669"/>
    <property type="project" value="UniProtKB-SubCell"/>
</dbReference>
<evidence type="ECO:0000256" key="4">
    <source>
        <dbReference type="ARBA" id="ARBA00023242"/>
    </source>
</evidence>
<proteinExistence type="predicted"/>
<keyword evidence="3" id="KW-0963">Cytoplasm</keyword>
<accession>A0A8X8CJ83</accession>
<dbReference type="PANTHER" id="PTHR10758:SF1">
    <property type="entry name" value="COP9 SIGNALOSOME COMPLEX SUBUNIT 3"/>
    <property type="match status" value="1"/>
</dbReference>
<dbReference type="EMBL" id="JAAWWB010000021">
    <property type="protein sequence ID" value="KAG6756200.1"/>
    <property type="molecule type" value="Genomic_DNA"/>
</dbReference>
<organism evidence="6 7">
    <name type="scientific">Populus tomentosa</name>
    <name type="common">Chinese white poplar</name>
    <dbReference type="NCBI Taxonomy" id="118781"/>
    <lineage>
        <taxon>Eukaryota</taxon>
        <taxon>Viridiplantae</taxon>
        <taxon>Streptophyta</taxon>
        <taxon>Embryophyta</taxon>
        <taxon>Tracheophyta</taxon>
        <taxon>Spermatophyta</taxon>
        <taxon>Magnoliopsida</taxon>
        <taxon>eudicotyledons</taxon>
        <taxon>Gunneridae</taxon>
        <taxon>Pentapetalae</taxon>
        <taxon>rosids</taxon>
        <taxon>fabids</taxon>
        <taxon>Malpighiales</taxon>
        <taxon>Salicaceae</taxon>
        <taxon>Saliceae</taxon>
        <taxon>Populus</taxon>
    </lineage>
</organism>
<gene>
    <name evidence="6" type="ORF">POTOM_039625</name>
</gene>
<dbReference type="InterPro" id="IPR000717">
    <property type="entry name" value="PCI_dom"/>
</dbReference>
<comment type="subcellular location">
    <subcellularLocation>
        <location evidence="2">Cytoplasm</location>
    </subcellularLocation>
    <subcellularLocation>
        <location evidence="1">Nucleus</location>
    </subcellularLocation>
</comment>
<comment type="caution">
    <text evidence="6">The sequence shown here is derived from an EMBL/GenBank/DDBJ whole genome shotgun (WGS) entry which is preliminary data.</text>
</comment>
<dbReference type="Proteomes" id="UP000886885">
    <property type="component" value="Chromosome 11A"/>
</dbReference>
<dbReference type="GO" id="GO:0008180">
    <property type="term" value="C:COP9 signalosome"/>
    <property type="evidence" value="ECO:0007669"/>
    <property type="project" value="TreeGrafter"/>
</dbReference>
<dbReference type="InterPro" id="IPR050756">
    <property type="entry name" value="CSN3"/>
</dbReference>
<keyword evidence="4" id="KW-0539">Nucleus</keyword>
<sequence>MPDSLFLMHFFHGLTYFDEILQEADGVILSRGNLGIDLPPEKNLRPPRAEATDVANAILDGNFQFEKLPAVTFVAWSNAILLGSDTIFLGVETLRGLYQVDTISTVGSICAEPYMEVVSSYSSGKVSELKTYIQTTTEKFESDNNLGLVKQVISSMYKRNIQRLTQTYWTLSLQDIAKNVQLSSPKEAEIHVLQMVVSYAIILDAKLTAVS</sequence>
<evidence type="ECO:0000313" key="7">
    <source>
        <dbReference type="Proteomes" id="UP000886885"/>
    </source>
</evidence>
<dbReference type="AlphaFoldDB" id="A0A8X8CJ83"/>
<evidence type="ECO:0000256" key="1">
    <source>
        <dbReference type="ARBA" id="ARBA00004123"/>
    </source>
</evidence>
<dbReference type="OrthoDB" id="29061at2759"/>
<reference evidence="6" key="1">
    <citation type="journal article" date="2020" name="bioRxiv">
        <title>Hybrid origin of Populus tomentosa Carr. identified through genome sequencing and phylogenomic analysis.</title>
        <authorList>
            <person name="An X."/>
            <person name="Gao K."/>
            <person name="Chen Z."/>
            <person name="Li J."/>
            <person name="Yang X."/>
            <person name="Yang X."/>
            <person name="Zhou J."/>
            <person name="Guo T."/>
            <person name="Zhao T."/>
            <person name="Huang S."/>
            <person name="Miao D."/>
            <person name="Khan W.U."/>
            <person name="Rao P."/>
            <person name="Ye M."/>
            <person name="Lei B."/>
            <person name="Liao W."/>
            <person name="Wang J."/>
            <person name="Ji L."/>
            <person name="Li Y."/>
            <person name="Guo B."/>
            <person name="Mustafa N.S."/>
            <person name="Li S."/>
            <person name="Yun Q."/>
            <person name="Keller S.R."/>
            <person name="Mao J."/>
            <person name="Zhang R."/>
            <person name="Strauss S.H."/>
        </authorList>
    </citation>
    <scope>NUCLEOTIDE SEQUENCE</scope>
    <source>
        <strain evidence="6">GM15</strain>
        <tissue evidence="6">Leaf</tissue>
    </source>
</reference>
<keyword evidence="7" id="KW-1185">Reference proteome</keyword>
<evidence type="ECO:0000313" key="6">
    <source>
        <dbReference type="EMBL" id="KAG6756200.1"/>
    </source>
</evidence>
<feature type="domain" description="PCI" evidence="5">
    <location>
        <begin position="137"/>
        <end position="200"/>
    </location>
</feature>
<name>A0A8X8CJ83_POPTO</name>
<evidence type="ECO:0000256" key="2">
    <source>
        <dbReference type="ARBA" id="ARBA00004496"/>
    </source>
</evidence>
<dbReference type="Pfam" id="PF01399">
    <property type="entry name" value="PCI"/>
    <property type="match status" value="1"/>
</dbReference>
<evidence type="ECO:0000259" key="5">
    <source>
        <dbReference type="Pfam" id="PF01399"/>
    </source>
</evidence>
<dbReference type="PANTHER" id="PTHR10758">
    <property type="entry name" value="26S PROTEASOME NON-ATPASE REGULATORY SUBUNIT 3/COP9 SIGNALOSOME COMPLEX SUBUNIT 3"/>
    <property type="match status" value="1"/>
</dbReference>
<dbReference type="GO" id="GO:0006511">
    <property type="term" value="P:ubiquitin-dependent protein catabolic process"/>
    <property type="evidence" value="ECO:0007669"/>
    <property type="project" value="TreeGrafter"/>
</dbReference>